<protein>
    <recommendedName>
        <fullName evidence="2">Biotin transporter</fullName>
    </recommendedName>
</protein>
<dbReference type="PIRSF" id="PIRSF016661">
    <property type="entry name" value="BioY"/>
    <property type="match status" value="1"/>
</dbReference>
<feature type="transmembrane region" description="Helical" evidence="3">
    <location>
        <begin position="124"/>
        <end position="143"/>
    </location>
</feature>
<keyword evidence="2 3" id="KW-0472">Membrane</keyword>
<dbReference type="PANTHER" id="PTHR34295">
    <property type="entry name" value="BIOTIN TRANSPORTER BIOY"/>
    <property type="match status" value="1"/>
</dbReference>
<evidence type="ECO:0000256" key="2">
    <source>
        <dbReference type="PIRNR" id="PIRNR016661"/>
    </source>
</evidence>
<feature type="transmembrane region" description="Helical" evidence="3">
    <location>
        <begin position="66"/>
        <end position="88"/>
    </location>
</feature>
<comment type="subcellular location">
    <subcellularLocation>
        <location evidence="2">Cell membrane</location>
        <topology evidence="2">Multi-pass membrane protein</topology>
    </subcellularLocation>
</comment>
<reference evidence="4 5" key="1">
    <citation type="submission" date="2020-03" db="EMBL/GenBank/DDBJ databases">
        <title>Propioniciclava sp. nov., isolated from Hydrophilus acuminatus.</title>
        <authorList>
            <person name="Hyun D.-W."/>
            <person name="Bae J.-W."/>
        </authorList>
    </citation>
    <scope>NUCLEOTIDE SEQUENCE [LARGE SCALE GENOMIC DNA]</scope>
    <source>
        <strain evidence="4 5">HDW11</strain>
    </source>
</reference>
<dbReference type="GO" id="GO:0005886">
    <property type="term" value="C:plasma membrane"/>
    <property type="evidence" value="ECO:0007669"/>
    <property type="project" value="UniProtKB-SubCell"/>
</dbReference>
<keyword evidence="3" id="KW-0812">Transmembrane</keyword>
<evidence type="ECO:0000313" key="5">
    <source>
        <dbReference type="Proteomes" id="UP000501058"/>
    </source>
</evidence>
<dbReference type="Gene3D" id="1.10.1760.20">
    <property type="match status" value="1"/>
</dbReference>
<dbReference type="PANTHER" id="PTHR34295:SF1">
    <property type="entry name" value="BIOTIN TRANSPORTER BIOY"/>
    <property type="match status" value="1"/>
</dbReference>
<proteinExistence type="inferred from homology"/>
<keyword evidence="5" id="KW-1185">Reference proteome</keyword>
<keyword evidence="2" id="KW-0813">Transport</keyword>
<dbReference type="InterPro" id="IPR003784">
    <property type="entry name" value="BioY"/>
</dbReference>
<feature type="transmembrane region" description="Helical" evidence="3">
    <location>
        <begin position="37"/>
        <end position="54"/>
    </location>
</feature>
<comment type="similarity">
    <text evidence="1 2">Belongs to the BioY family.</text>
</comment>
<dbReference type="KEGG" id="prv:G7070_14365"/>
<accession>A0A6G7Y969</accession>
<dbReference type="RefSeq" id="WP_166234297.1">
    <property type="nucleotide sequence ID" value="NZ_CP049865.1"/>
</dbReference>
<feature type="transmembrane region" description="Helical" evidence="3">
    <location>
        <begin position="94"/>
        <end position="112"/>
    </location>
</feature>
<sequence>MPGRKPSSLTDLALVAVFAGLIAAFTLAPAIPVGPVLVPITLQTLAVALTAMILGPWRGFAATSLYLLLGFVGLPVFAGGAAGLGVLVRPSAGYLLSFPIAALVIGYLARLFVRRYGTAGRRWLLLVAAGLVGALLVTHPLGILGMSINGHLPLGTAALADLAYIPGDIIKTVVAALVAVAVHRAFPDLFARPAAARDDRRAASRIG</sequence>
<evidence type="ECO:0000313" key="4">
    <source>
        <dbReference type="EMBL" id="QIK73226.1"/>
    </source>
</evidence>
<gene>
    <name evidence="4" type="ORF">G7070_14365</name>
</gene>
<evidence type="ECO:0000256" key="1">
    <source>
        <dbReference type="ARBA" id="ARBA00010692"/>
    </source>
</evidence>
<dbReference type="GO" id="GO:0015225">
    <property type="term" value="F:biotin transmembrane transporter activity"/>
    <property type="evidence" value="ECO:0007669"/>
    <property type="project" value="UniProtKB-UniRule"/>
</dbReference>
<evidence type="ECO:0000256" key="3">
    <source>
        <dbReference type="SAM" id="Phobius"/>
    </source>
</evidence>
<feature type="transmembrane region" description="Helical" evidence="3">
    <location>
        <begin position="12"/>
        <end position="31"/>
    </location>
</feature>
<organism evidence="4 5">
    <name type="scientific">Propioniciclava coleopterorum</name>
    <dbReference type="NCBI Taxonomy" id="2714937"/>
    <lineage>
        <taxon>Bacteria</taxon>
        <taxon>Bacillati</taxon>
        <taxon>Actinomycetota</taxon>
        <taxon>Actinomycetes</taxon>
        <taxon>Propionibacteriales</taxon>
        <taxon>Propionibacteriaceae</taxon>
        <taxon>Propioniciclava</taxon>
    </lineage>
</organism>
<keyword evidence="2" id="KW-1003">Cell membrane</keyword>
<dbReference type="AlphaFoldDB" id="A0A6G7Y969"/>
<dbReference type="Proteomes" id="UP000501058">
    <property type="component" value="Chromosome"/>
</dbReference>
<feature type="transmembrane region" description="Helical" evidence="3">
    <location>
        <begin position="163"/>
        <end position="182"/>
    </location>
</feature>
<keyword evidence="3" id="KW-1133">Transmembrane helix</keyword>
<name>A0A6G7Y969_9ACTN</name>
<dbReference type="Pfam" id="PF02632">
    <property type="entry name" value="BioY"/>
    <property type="match status" value="1"/>
</dbReference>
<dbReference type="EMBL" id="CP049865">
    <property type="protein sequence ID" value="QIK73226.1"/>
    <property type="molecule type" value="Genomic_DNA"/>
</dbReference>